<dbReference type="SUPFAM" id="SSF48452">
    <property type="entry name" value="TPR-like"/>
    <property type="match status" value="1"/>
</dbReference>
<dbReference type="InterPro" id="IPR041656">
    <property type="entry name" value="TPR_5"/>
</dbReference>
<proteinExistence type="predicted"/>
<keyword evidence="3" id="KW-1185">Reference proteome</keyword>
<dbReference type="Proteomes" id="UP000438182">
    <property type="component" value="Unassembled WGS sequence"/>
</dbReference>
<evidence type="ECO:0000313" key="2">
    <source>
        <dbReference type="EMBL" id="MWB98079.1"/>
    </source>
</evidence>
<feature type="domain" description="Tetratrico peptide repeat group 5" evidence="1">
    <location>
        <begin position="48"/>
        <end position="166"/>
    </location>
</feature>
<gene>
    <name evidence="2" type="ORF">GB864_05885</name>
</gene>
<name>A0A6I4P211_9MICO</name>
<dbReference type="Gene3D" id="1.25.40.10">
    <property type="entry name" value="Tetratricopeptide repeat domain"/>
    <property type="match status" value="1"/>
</dbReference>
<organism evidence="2 3">
    <name type="scientific">Agromyces seonyuensis</name>
    <dbReference type="NCBI Taxonomy" id="2662446"/>
    <lineage>
        <taxon>Bacteria</taxon>
        <taxon>Bacillati</taxon>
        <taxon>Actinomycetota</taxon>
        <taxon>Actinomycetes</taxon>
        <taxon>Micrococcales</taxon>
        <taxon>Microbacteriaceae</taxon>
        <taxon>Agromyces</taxon>
    </lineage>
</organism>
<dbReference type="EMBL" id="WSTA01000018">
    <property type="protein sequence ID" value="MWB98079.1"/>
    <property type="molecule type" value="Genomic_DNA"/>
</dbReference>
<dbReference type="InterPro" id="IPR011990">
    <property type="entry name" value="TPR-like_helical_dom_sf"/>
</dbReference>
<protein>
    <submittedName>
        <fullName evidence="2">Tetratricopeptide repeat protein</fullName>
    </submittedName>
</protein>
<evidence type="ECO:0000313" key="3">
    <source>
        <dbReference type="Proteomes" id="UP000438182"/>
    </source>
</evidence>
<dbReference type="AlphaFoldDB" id="A0A6I4P211"/>
<dbReference type="RefSeq" id="WP_160423419.1">
    <property type="nucleotide sequence ID" value="NZ_WSTA01000018.1"/>
</dbReference>
<sequence length="179" mass="19081">MNDASRNWPAPDAEWEARVDAVWAADLADLELRERIAALAAELADGHPIAHFEVGGSFDSTGDAATAVEHYRAALAAGLEPDRRRQCVIQLASSLRNLGEADHAVQLLTDELAHAEEPHEAQLRAFLALALADAGREREAVGLAVGAVGSLVERYRRSLTAYGAELAGEAFPPALPVVE</sequence>
<evidence type="ECO:0000259" key="1">
    <source>
        <dbReference type="Pfam" id="PF12688"/>
    </source>
</evidence>
<accession>A0A6I4P211</accession>
<dbReference type="Pfam" id="PF12688">
    <property type="entry name" value="TPR_5"/>
    <property type="match status" value="1"/>
</dbReference>
<comment type="caution">
    <text evidence="2">The sequence shown here is derived from an EMBL/GenBank/DDBJ whole genome shotgun (WGS) entry which is preliminary data.</text>
</comment>
<reference evidence="2 3" key="1">
    <citation type="submission" date="2019-12" db="EMBL/GenBank/DDBJ databases">
        <authorList>
            <person name="Kim Y.S."/>
        </authorList>
    </citation>
    <scope>NUCLEOTIDE SEQUENCE [LARGE SCALE GENOMIC DNA]</scope>
    <source>
        <strain evidence="2 3">MMS17-SY077</strain>
    </source>
</reference>